<feature type="domain" description="TraG P-loop" evidence="1">
    <location>
        <begin position="480"/>
        <end position="862"/>
    </location>
</feature>
<dbReference type="InterPro" id="IPR027417">
    <property type="entry name" value="P-loop_NTPase"/>
</dbReference>
<dbReference type="Proteomes" id="UP001284601">
    <property type="component" value="Unassembled WGS sequence"/>
</dbReference>
<evidence type="ECO:0000259" key="1">
    <source>
        <dbReference type="Pfam" id="PF19044"/>
    </source>
</evidence>
<dbReference type="EMBL" id="JAWSTH010000002">
    <property type="protein sequence ID" value="MDW5592956.1"/>
    <property type="molecule type" value="Genomic_DNA"/>
</dbReference>
<keyword evidence="3" id="KW-1185">Reference proteome</keyword>
<reference evidence="3" key="1">
    <citation type="submission" date="2023-07" db="EMBL/GenBank/DDBJ databases">
        <title>Conexibacter stalactiti sp. nov., isolated from stalactites in a lava cave and emended description of the genus Conexibacter.</title>
        <authorList>
            <person name="Lee S.D."/>
        </authorList>
    </citation>
    <scope>NUCLEOTIDE SEQUENCE [LARGE SCALE GENOMIC DNA]</scope>
    <source>
        <strain evidence="3">KCTC 39840</strain>
    </source>
</reference>
<organism evidence="2 3">
    <name type="scientific">Conexibacter stalactiti</name>
    <dbReference type="NCBI Taxonomy" id="1940611"/>
    <lineage>
        <taxon>Bacteria</taxon>
        <taxon>Bacillati</taxon>
        <taxon>Actinomycetota</taxon>
        <taxon>Thermoleophilia</taxon>
        <taxon>Solirubrobacterales</taxon>
        <taxon>Conexibacteraceae</taxon>
        <taxon>Conexibacter</taxon>
    </lineage>
</organism>
<reference evidence="2 3" key="2">
    <citation type="submission" date="2023-10" db="EMBL/GenBank/DDBJ databases">
        <authorList>
            <person name="Han X.F."/>
        </authorList>
    </citation>
    <scope>NUCLEOTIDE SEQUENCE [LARGE SCALE GENOMIC DNA]</scope>
    <source>
        <strain evidence="2 3">KCTC 39840</strain>
    </source>
</reference>
<gene>
    <name evidence="2" type="ORF">R7226_01315</name>
</gene>
<dbReference type="Pfam" id="PF19044">
    <property type="entry name" value="P-loop_TraG"/>
    <property type="match status" value="1"/>
</dbReference>
<evidence type="ECO:0000313" key="2">
    <source>
        <dbReference type="EMBL" id="MDW5592956.1"/>
    </source>
</evidence>
<accession>A0ABU4HI14</accession>
<evidence type="ECO:0000313" key="3">
    <source>
        <dbReference type="Proteomes" id="UP001284601"/>
    </source>
</evidence>
<proteinExistence type="predicted"/>
<dbReference type="Gene3D" id="3.40.50.300">
    <property type="entry name" value="P-loop containing nucleotide triphosphate hydrolases"/>
    <property type="match status" value="1"/>
</dbReference>
<dbReference type="SUPFAM" id="SSF52540">
    <property type="entry name" value="P-loop containing nucleoside triphosphate hydrolases"/>
    <property type="match status" value="1"/>
</dbReference>
<dbReference type="RefSeq" id="WP_318595216.1">
    <property type="nucleotide sequence ID" value="NZ_JAWSTH010000002.1"/>
</dbReference>
<sequence length="880" mass="97512">MREAGELLAVEAIYRTGLLVRSDGALVRVLRVFPPNPLVLSESSRAELAASFCHLAGRLKAGQSLQYYVEARPVGLDAVLARCRDEVETWAGPAPTRDRPAADARGLDRWRLYSAMEQSIRLHADEQAAVDLGAYVIVPFEPSHRQNGNLLDEVKRLGRAAPALERDERAHRRAVRDATSHVDQIRGELNAMGIRSRQLNGAEAVELFWSRFNPSSADRRSAPTFGPEVLGELDVQRDREEARSVAQQLRAAIAASTIDFTDPRHAVVERDLEQTICAASTADGTYWGWLLGAMVACQQPYTISVHVHALDRNRERQRLKLSYRRRFMLNREREAKNRAPDFDAYQAEREQQQLLAEMSGHERASIYRLAIYHSTRVRGPEPDVGTLSEAVDQVAEHLSSASDCRIDAGKFQQQELWRSNLPLGDDVAGRARKYATRNVGDSTPLLSTSVGSAEGIPFAFSSPGRTLERWNPRERAHLTQSTLISGRSGSGKTVACLSLLARSIAMGARAYVIDRSSHYRTLTRLIDGAQHFDIGVDGGCALNPWDVDDVSHVTREKVAFLLGLHETMLAEGLTTLEKAQLGPAIRAVYERCHLEGLVPRESLLVQELEDRAAGEQDGGSSEIAWVLRSLAERLGEYVGDGAYAHVADRESTHLPDAPLLVFDTESCPEAVIQPVLFTALEFVKRAAVRHRAAHQRLIAQTDGPLLAGCSILVGDEFWSFVRGSLGAYANDLARRLRKLGLTLLIATQQLTDLDSPEGRALVANSTQQIFLGQHLRELEAMRRQLALTDEEEQLISQLRTVHGSYSEIYWINGDVGRGKVLLPLGSLEYWMFTSEPLRDVPLREQKIAEHNGNVWAAVHDLADYRPPAAGEQLVPTRSAG</sequence>
<protein>
    <recommendedName>
        <fullName evidence="1">TraG P-loop domain-containing protein</fullName>
    </recommendedName>
</protein>
<name>A0ABU4HI14_9ACTN</name>
<comment type="caution">
    <text evidence="2">The sequence shown here is derived from an EMBL/GenBank/DDBJ whole genome shotgun (WGS) entry which is preliminary data.</text>
</comment>
<dbReference type="Gene3D" id="1.10.8.730">
    <property type="match status" value="1"/>
</dbReference>
<dbReference type="InterPro" id="IPR043964">
    <property type="entry name" value="P-loop_TraG"/>
</dbReference>